<dbReference type="EMBL" id="LAZR01034740">
    <property type="protein sequence ID" value="KKL44491.1"/>
    <property type="molecule type" value="Genomic_DNA"/>
</dbReference>
<reference evidence="1" key="1">
    <citation type="journal article" date="2015" name="Nature">
        <title>Complex archaea that bridge the gap between prokaryotes and eukaryotes.</title>
        <authorList>
            <person name="Spang A."/>
            <person name="Saw J.H."/>
            <person name="Jorgensen S.L."/>
            <person name="Zaremba-Niedzwiedzka K."/>
            <person name="Martijn J."/>
            <person name="Lind A.E."/>
            <person name="van Eijk R."/>
            <person name="Schleper C."/>
            <person name="Guy L."/>
            <person name="Ettema T.J."/>
        </authorList>
    </citation>
    <scope>NUCLEOTIDE SEQUENCE</scope>
</reference>
<comment type="caution">
    <text evidence="1">The sequence shown here is derived from an EMBL/GenBank/DDBJ whole genome shotgun (WGS) entry which is preliminary data.</text>
</comment>
<name>A0A0F9CSR4_9ZZZZ</name>
<sequence>MRVVVSKVKVKRIDVSSLVDLVESGKFITNQKLCKRIIKKTLNDLFSENNIYGVFIDANSENELIKQNDFIDNFSIPQAHDSGLSNSFENNYWNERNTTG</sequence>
<protein>
    <submittedName>
        <fullName evidence="1">Uncharacterized protein</fullName>
    </submittedName>
</protein>
<evidence type="ECO:0000313" key="1">
    <source>
        <dbReference type="EMBL" id="KKL44491.1"/>
    </source>
</evidence>
<proteinExistence type="predicted"/>
<organism evidence="1">
    <name type="scientific">marine sediment metagenome</name>
    <dbReference type="NCBI Taxonomy" id="412755"/>
    <lineage>
        <taxon>unclassified sequences</taxon>
        <taxon>metagenomes</taxon>
        <taxon>ecological metagenomes</taxon>
    </lineage>
</organism>
<accession>A0A0F9CSR4</accession>
<dbReference type="AlphaFoldDB" id="A0A0F9CSR4"/>
<gene>
    <name evidence="1" type="ORF">LCGC14_2365140</name>
</gene>